<dbReference type="GO" id="GO:0022857">
    <property type="term" value="F:transmembrane transporter activity"/>
    <property type="evidence" value="ECO:0007669"/>
    <property type="project" value="InterPro"/>
</dbReference>
<evidence type="ECO:0000256" key="10">
    <source>
        <dbReference type="SAM" id="Phobius"/>
    </source>
</evidence>
<dbReference type="GO" id="GO:0005886">
    <property type="term" value="C:plasma membrane"/>
    <property type="evidence" value="ECO:0007669"/>
    <property type="project" value="UniProtKB-SubCell"/>
</dbReference>
<evidence type="ECO:0000256" key="5">
    <source>
        <dbReference type="ARBA" id="ARBA00022989"/>
    </source>
</evidence>
<feature type="transmembrane region" description="Helical" evidence="10">
    <location>
        <begin position="31"/>
        <end position="50"/>
    </location>
</feature>
<dbReference type="RefSeq" id="WP_025831923.1">
    <property type="nucleotide sequence ID" value="NZ_CABMFG010000030.1"/>
</dbReference>
<accession>A0A1M6H979</accession>
<keyword evidence="4 9" id="KW-0812">Transmembrane</keyword>
<reference evidence="13" key="2">
    <citation type="submission" date="2016-11" db="EMBL/GenBank/DDBJ databases">
        <authorList>
            <person name="Varghese N."/>
            <person name="Submissions S."/>
        </authorList>
    </citation>
    <scope>NUCLEOTIDE SEQUENCE [LARGE SCALE GENOMIC DNA]</scope>
    <source>
        <strain evidence="13">DSM 26884</strain>
    </source>
</reference>
<dbReference type="Gene3D" id="1.10.3730.20">
    <property type="match status" value="1"/>
</dbReference>
<dbReference type="EMBL" id="FQZN01000017">
    <property type="protein sequence ID" value="SHJ18767.1"/>
    <property type="molecule type" value="Genomic_DNA"/>
</dbReference>
<comment type="subcellular location">
    <subcellularLocation>
        <location evidence="1 9">Cell membrane</location>
        <topology evidence="1 9">Multi-pass membrane protein</topology>
    </subcellularLocation>
</comment>
<keyword evidence="6 10" id="KW-0472">Membrane</keyword>
<proteinExistence type="inferred from homology"/>
<dbReference type="GeneID" id="92712982"/>
<evidence type="ECO:0000256" key="2">
    <source>
        <dbReference type="ARBA" id="ARBA00022448"/>
    </source>
</evidence>
<keyword evidence="2" id="KW-0813">Transport</keyword>
<organism evidence="12 13">
    <name type="scientific">Bacteroides stercorirosoris</name>
    <dbReference type="NCBI Taxonomy" id="871324"/>
    <lineage>
        <taxon>Bacteria</taxon>
        <taxon>Pseudomonadati</taxon>
        <taxon>Bacteroidota</taxon>
        <taxon>Bacteroidia</taxon>
        <taxon>Bacteroidales</taxon>
        <taxon>Bacteroidaceae</taxon>
        <taxon>Bacteroides</taxon>
    </lineage>
</organism>
<dbReference type="AlphaFoldDB" id="A0A1M6H979"/>
<evidence type="ECO:0000313" key="11">
    <source>
        <dbReference type="EMBL" id="RGX77206.1"/>
    </source>
</evidence>
<dbReference type="Proteomes" id="UP000184192">
    <property type="component" value="Unassembled WGS sequence"/>
</dbReference>
<keyword evidence="5 10" id="KW-1133">Transmembrane helix</keyword>
<dbReference type="InterPro" id="IPR000390">
    <property type="entry name" value="Small_drug/metabolite_transptr"/>
</dbReference>
<sequence>MSWIYLVVAGLFEVAFTSCIGKVKETTGSEMYWWLTGFLVSMSISMFLLIKATQTLPIGTAYAVWTGIGAVGTVLAGILIFKEPATVWRLVFIMTLIGSIIGLKVVSH</sequence>
<dbReference type="EMBL" id="QSCF01000030">
    <property type="protein sequence ID" value="RGX77206.1"/>
    <property type="molecule type" value="Genomic_DNA"/>
</dbReference>
<dbReference type="InterPro" id="IPR037185">
    <property type="entry name" value="EmrE-like"/>
</dbReference>
<dbReference type="Proteomes" id="UP000286075">
    <property type="component" value="Unassembled WGS sequence"/>
</dbReference>
<dbReference type="Pfam" id="PF00893">
    <property type="entry name" value="Multi_Drug_Res"/>
    <property type="match status" value="1"/>
</dbReference>
<evidence type="ECO:0000256" key="9">
    <source>
        <dbReference type="RuleBase" id="RU003942"/>
    </source>
</evidence>
<reference evidence="11 14" key="3">
    <citation type="submission" date="2018-08" db="EMBL/GenBank/DDBJ databases">
        <title>A genome reference for cultivated species of the human gut microbiota.</title>
        <authorList>
            <person name="Zou Y."/>
            <person name="Xue W."/>
            <person name="Luo G."/>
        </authorList>
    </citation>
    <scope>NUCLEOTIDE SEQUENCE [LARGE SCALE GENOMIC DNA]</scope>
    <source>
        <strain evidence="11 14">OF03-9BH</strain>
    </source>
</reference>
<evidence type="ECO:0000256" key="8">
    <source>
        <dbReference type="ARBA" id="ARBA00039168"/>
    </source>
</evidence>
<protein>
    <recommendedName>
        <fullName evidence="8">Guanidinium exporter</fullName>
    </recommendedName>
</protein>
<dbReference type="InterPro" id="IPR045324">
    <property type="entry name" value="Small_multidrug_res"/>
</dbReference>
<evidence type="ECO:0000256" key="7">
    <source>
        <dbReference type="ARBA" id="ARBA00038151"/>
    </source>
</evidence>
<dbReference type="FunFam" id="1.10.3730.20:FF:000001">
    <property type="entry name" value="Quaternary ammonium compound resistance transporter SugE"/>
    <property type="match status" value="1"/>
</dbReference>
<gene>
    <name evidence="11" type="ORF">DXA68_16385</name>
    <name evidence="12" type="ORF">SAMN05444350_117131</name>
</gene>
<dbReference type="GO" id="GO:1990961">
    <property type="term" value="P:xenobiotic detoxification by transmembrane export across the plasma membrane"/>
    <property type="evidence" value="ECO:0007669"/>
    <property type="project" value="UniProtKB-ARBA"/>
</dbReference>
<reference evidence="12" key="1">
    <citation type="submission" date="2016-11" db="EMBL/GenBank/DDBJ databases">
        <authorList>
            <person name="Jaros S."/>
            <person name="Januszkiewicz K."/>
            <person name="Wedrychowicz H."/>
        </authorList>
    </citation>
    <scope>NUCLEOTIDE SEQUENCE [LARGE SCALE GENOMIC DNA]</scope>
    <source>
        <strain evidence="12">DSM 26884</strain>
    </source>
</reference>
<dbReference type="PANTHER" id="PTHR30561">
    <property type="entry name" value="SMR FAMILY PROTON-DEPENDENT DRUG EFFLUX TRANSPORTER SUGE"/>
    <property type="match status" value="1"/>
</dbReference>
<evidence type="ECO:0000256" key="3">
    <source>
        <dbReference type="ARBA" id="ARBA00022475"/>
    </source>
</evidence>
<dbReference type="SUPFAM" id="SSF103481">
    <property type="entry name" value="Multidrug resistance efflux transporter EmrE"/>
    <property type="match status" value="1"/>
</dbReference>
<feature type="transmembrane region" description="Helical" evidence="10">
    <location>
        <begin position="87"/>
        <end position="106"/>
    </location>
</feature>
<name>A0A1M6H979_9BACE</name>
<evidence type="ECO:0000313" key="13">
    <source>
        <dbReference type="Proteomes" id="UP000184192"/>
    </source>
</evidence>
<keyword evidence="3" id="KW-1003">Cell membrane</keyword>
<evidence type="ECO:0000313" key="14">
    <source>
        <dbReference type="Proteomes" id="UP000286075"/>
    </source>
</evidence>
<dbReference type="OrthoDB" id="21828at2"/>
<evidence type="ECO:0000313" key="12">
    <source>
        <dbReference type="EMBL" id="SHJ18767.1"/>
    </source>
</evidence>
<evidence type="ECO:0000256" key="4">
    <source>
        <dbReference type="ARBA" id="ARBA00022692"/>
    </source>
</evidence>
<comment type="similarity">
    <text evidence="7">Belongs to the drug/metabolite transporter (DMT) superfamily. Small multidrug resistance (SMR) (TC 2.A.7.1) family. Gdx/SugE subfamily.</text>
</comment>
<dbReference type="PANTHER" id="PTHR30561:SF0">
    <property type="entry name" value="GUANIDINIUM EXPORTER"/>
    <property type="match status" value="1"/>
</dbReference>
<dbReference type="eggNOG" id="COG2076">
    <property type="taxonomic scope" value="Bacteria"/>
</dbReference>
<keyword evidence="13" id="KW-1185">Reference proteome</keyword>
<evidence type="ECO:0000256" key="6">
    <source>
        <dbReference type="ARBA" id="ARBA00023136"/>
    </source>
</evidence>
<evidence type="ECO:0000256" key="1">
    <source>
        <dbReference type="ARBA" id="ARBA00004651"/>
    </source>
</evidence>
<feature type="transmembrane region" description="Helical" evidence="10">
    <location>
        <begin position="62"/>
        <end position="81"/>
    </location>
</feature>